<keyword evidence="4" id="KW-1185">Reference proteome</keyword>
<feature type="transmembrane region" description="Helical" evidence="1">
    <location>
        <begin position="276"/>
        <end position="298"/>
    </location>
</feature>
<dbReference type="InterPro" id="IPR050187">
    <property type="entry name" value="Lipid_Phosphate_FormReg"/>
</dbReference>
<dbReference type="InterPro" id="IPR017438">
    <property type="entry name" value="ATP-NAD_kinase_N"/>
</dbReference>
<dbReference type="InterPro" id="IPR001206">
    <property type="entry name" value="Diacylglycerol_kinase_cat_dom"/>
</dbReference>
<evidence type="ECO:0000313" key="3">
    <source>
        <dbReference type="EMBL" id="KAK6630928.1"/>
    </source>
</evidence>
<dbReference type="PANTHER" id="PTHR12358:SF112">
    <property type="entry name" value="LD11247P-RELATED"/>
    <property type="match status" value="1"/>
</dbReference>
<gene>
    <name evidence="3" type="ORF">RUM44_003100</name>
</gene>
<dbReference type="EMBL" id="JAWJWF010000007">
    <property type="protein sequence ID" value="KAK6630928.1"/>
    <property type="molecule type" value="Genomic_DNA"/>
</dbReference>
<comment type="caution">
    <text evidence="3">The sequence shown here is derived from an EMBL/GenBank/DDBJ whole genome shotgun (WGS) entry which is preliminary data.</text>
</comment>
<feature type="transmembrane region" description="Helical" evidence="1">
    <location>
        <begin position="237"/>
        <end position="256"/>
    </location>
</feature>
<keyword evidence="1" id="KW-0472">Membrane</keyword>
<accession>A0ABR1AXI9</accession>
<reference evidence="3 4" key="1">
    <citation type="submission" date="2023-09" db="EMBL/GenBank/DDBJ databases">
        <title>Genomes of two closely related lineages of the louse Polyplax serrata with different host specificities.</title>
        <authorList>
            <person name="Martinu J."/>
            <person name="Tarabai H."/>
            <person name="Stefka J."/>
            <person name="Hypsa V."/>
        </authorList>
    </citation>
    <scope>NUCLEOTIDE SEQUENCE [LARGE SCALE GENOMIC DNA]</scope>
    <source>
        <strain evidence="3">98ZLc_SE</strain>
    </source>
</reference>
<dbReference type="PROSITE" id="PS50146">
    <property type="entry name" value="DAGK"/>
    <property type="match status" value="1"/>
</dbReference>
<dbReference type="SUPFAM" id="SSF111331">
    <property type="entry name" value="NAD kinase/diacylglycerol kinase-like"/>
    <property type="match status" value="1"/>
</dbReference>
<protein>
    <recommendedName>
        <fullName evidence="2">DAGKc domain-containing protein</fullName>
    </recommendedName>
</protein>
<keyword evidence="1" id="KW-0812">Transmembrane</keyword>
<evidence type="ECO:0000256" key="1">
    <source>
        <dbReference type="SAM" id="Phobius"/>
    </source>
</evidence>
<feature type="domain" description="DAGKc" evidence="2">
    <location>
        <begin position="180"/>
        <end position="248"/>
    </location>
</feature>
<sequence length="299" mass="34152">MDGGKLGCDTLLEETFYIFSKKNILYRVKLSEKGLSLVKESNGQSKTETIRVDDIVGAHCTRSKTKLQQGGPCVCGPNSKRKDVKVVEDSGCEHDVRDVSAYLYVYAYVLKKQKVSSGEKREKMTVTLRFRSFDKPQENMREAQRWRTVIKCLIKKRPVPNSLIYQGEQEILASPTVSLDEVQRLLILLNPKAGPGRAKEMFQTKIAPILTEAEISYDLYITKHPNYARDFVRLKDVYQWNGIVAVGGVIFLNGYLHNFGWVERLTSIDKVRKSFAWFICPLFLMLTVNNLVNIIAFLK</sequence>
<evidence type="ECO:0000259" key="2">
    <source>
        <dbReference type="PROSITE" id="PS50146"/>
    </source>
</evidence>
<proteinExistence type="predicted"/>
<keyword evidence="1" id="KW-1133">Transmembrane helix</keyword>
<dbReference type="Proteomes" id="UP001359485">
    <property type="component" value="Unassembled WGS sequence"/>
</dbReference>
<dbReference type="Pfam" id="PF00781">
    <property type="entry name" value="DAGK_cat"/>
    <property type="match status" value="1"/>
</dbReference>
<dbReference type="PANTHER" id="PTHR12358">
    <property type="entry name" value="SPHINGOSINE KINASE"/>
    <property type="match status" value="1"/>
</dbReference>
<dbReference type="Gene3D" id="3.40.50.10330">
    <property type="entry name" value="Probable inorganic polyphosphate/atp-NAD kinase, domain 1"/>
    <property type="match status" value="1"/>
</dbReference>
<evidence type="ECO:0000313" key="4">
    <source>
        <dbReference type="Proteomes" id="UP001359485"/>
    </source>
</evidence>
<dbReference type="InterPro" id="IPR016064">
    <property type="entry name" value="NAD/diacylglycerol_kinase_sf"/>
</dbReference>
<name>A0ABR1AXI9_POLSC</name>
<organism evidence="3 4">
    <name type="scientific">Polyplax serrata</name>
    <name type="common">Common mouse louse</name>
    <dbReference type="NCBI Taxonomy" id="468196"/>
    <lineage>
        <taxon>Eukaryota</taxon>
        <taxon>Metazoa</taxon>
        <taxon>Ecdysozoa</taxon>
        <taxon>Arthropoda</taxon>
        <taxon>Hexapoda</taxon>
        <taxon>Insecta</taxon>
        <taxon>Pterygota</taxon>
        <taxon>Neoptera</taxon>
        <taxon>Paraneoptera</taxon>
        <taxon>Psocodea</taxon>
        <taxon>Troctomorpha</taxon>
        <taxon>Phthiraptera</taxon>
        <taxon>Anoplura</taxon>
        <taxon>Polyplacidae</taxon>
        <taxon>Polyplax</taxon>
    </lineage>
</organism>